<name>A0ABP9PIS5_9PSEU</name>
<evidence type="ECO:0000259" key="1">
    <source>
        <dbReference type="Pfam" id="PF21780"/>
    </source>
</evidence>
<comment type="caution">
    <text evidence="2">The sequence shown here is derived from an EMBL/GenBank/DDBJ whole genome shotgun (WGS) entry which is preliminary data.</text>
</comment>
<dbReference type="RefSeq" id="WP_185059010.1">
    <property type="nucleotide sequence ID" value="NZ_BAABJP010000001.1"/>
</dbReference>
<accession>A0ABP9PIS5</accession>
<keyword evidence="3" id="KW-1185">Reference proteome</keyword>
<protein>
    <recommendedName>
        <fullName evidence="1">DUF6875 domain-containing protein</fullName>
    </recommendedName>
</protein>
<evidence type="ECO:0000313" key="2">
    <source>
        <dbReference type="EMBL" id="GAA5147281.1"/>
    </source>
</evidence>
<gene>
    <name evidence="2" type="ORF">GCM10023321_08060</name>
</gene>
<evidence type="ECO:0000313" key="3">
    <source>
        <dbReference type="Proteomes" id="UP001428817"/>
    </source>
</evidence>
<dbReference type="EMBL" id="BAABJP010000001">
    <property type="protein sequence ID" value="GAA5147281.1"/>
    <property type="molecule type" value="Genomic_DNA"/>
</dbReference>
<sequence length="173" mass="19205">MVDNWLRTRIAARNPELGRPGDVCPFVGGALVNGTVTYALVAGADLTALNVAAVVGSLGTSFDRVRRESHRPDLETVIVLFPDMAEAILKEIVLEVHRTLKDSFVRAHRMLGEFLPGYESPGVHNPRFRPLASPVPLLVIRSMVGNDAIFLRDSEDWLREHRRLRMGELKEGA</sequence>
<feature type="domain" description="DUF6875" evidence="1">
    <location>
        <begin position="2"/>
        <end position="163"/>
    </location>
</feature>
<reference evidence="3" key="1">
    <citation type="journal article" date="2019" name="Int. J. Syst. Evol. Microbiol.">
        <title>The Global Catalogue of Microorganisms (GCM) 10K type strain sequencing project: providing services to taxonomists for standard genome sequencing and annotation.</title>
        <authorList>
            <consortium name="The Broad Institute Genomics Platform"/>
            <consortium name="The Broad Institute Genome Sequencing Center for Infectious Disease"/>
            <person name="Wu L."/>
            <person name="Ma J."/>
        </authorList>
    </citation>
    <scope>NUCLEOTIDE SEQUENCE [LARGE SCALE GENOMIC DNA]</scope>
    <source>
        <strain evidence="3">JCM 18303</strain>
    </source>
</reference>
<organism evidence="2 3">
    <name type="scientific">Pseudonocardia eucalypti</name>
    <dbReference type="NCBI Taxonomy" id="648755"/>
    <lineage>
        <taxon>Bacteria</taxon>
        <taxon>Bacillati</taxon>
        <taxon>Actinomycetota</taxon>
        <taxon>Actinomycetes</taxon>
        <taxon>Pseudonocardiales</taxon>
        <taxon>Pseudonocardiaceae</taxon>
        <taxon>Pseudonocardia</taxon>
    </lineage>
</organism>
<dbReference type="Proteomes" id="UP001428817">
    <property type="component" value="Unassembled WGS sequence"/>
</dbReference>
<dbReference type="InterPro" id="IPR049240">
    <property type="entry name" value="DUF6875"/>
</dbReference>
<proteinExistence type="predicted"/>
<dbReference type="Pfam" id="PF21780">
    <property type="entry name" value="DUF6875"/>
    <property type="match status" value="1"/>
</dbReference>